<organism evidence="2 3">
    <name type="scientific">Smittium mucronatum</name>
    <dbReference type="NCBI Taxonomy" id="133383"/>
    <lineage>
        <taxon>Eukaryota</taxon>
        <taxon>Fungi</taxon>
        <taxon>Fungi incertae sedis</taxon>
        <taxon>Zoopagomycota</taxon>
        <taxon>Kickxellomycotina</taxon>
        <taxon>Harpellomycetes</taxon>
        <taxon>Harpellales</taxon>
        <taxon>Legeriomycetaceae</taxon>
        <taxon>Smittium</taxon>
    </lineage>
</organism>
<evidence type="ECO:0000256" key="1">
    <source>
        <dbReference type="SAM" id="MobiDB-lite"/>
    </source>
</evidence>
<gene>
    <name evidence="2" type="ORF">AYI68_g7709</name>
</gene>
<dbReference type="OrthoDB" id="10340400at2759"/>
<feature type="region of interest" description="Disordered" evidence="1">
    <location>
        <begin position="58"/>
        <end position="135"/>
    </location>
</feature>
<feature type="region of interest" description="Disordered" evidence="1">
    <location>
        <begin position="206"/>
        <end position="226"/>
    </location>
</feature>
<feature type="compositionally biased region" description="Polar residues" evidence="1">
    <location>
        <begin position="326"/>
        <end position="335"/>
    </location>
</feature>
<name>A0A1R0GMX3_9FUNG</name>
<dbReference type="AlphaFoldDB" id="A0A1R0GMX3"/>
<feature type="compositionally biased region" description="Basic and acidic residues" evidence="1">
    <location>
        <begin position="124"/>
        <end position="135"/>
    </location>
</feature>
<keyword evidence="3" id="KW-1185">Reference proteome</keyword>
<feature type="compositionally biased region" description="Polar residues" evidence="1">
    <location>
        <begin position="58"/>
        <end position="72"/>
    </location>
</feature>
<dbReference type="EMBL" id="LSSL01006902">
    <property type="protein sequence ID" value="OLY78245.1"/>
    <property type="molecule type" value="Genomic_DNA"/>
</dbReference>
<proteinExistence type="predicted"/>
<evidence type="ECO:0000313" key="3">
    <source>
        <dbReference type="Proteomes" id="UP000187455"/>
    </source>
</evidence>
<sequence>MSVNEIYDDSTFGIKKSIENHNKSSNQVFINNGGVHDRGINVLERFGDVINDRNIDETLNNFESPNDSITRSVSRDSSIKRRASPLSITTSNLSNNSPTTEILSTSGSNETKYSYEFPNQLRKKSPDTKKSEKHPIRLNIQGIQNISINDSPTSNGSMYTPSPANFRHSMTNSGYNNMNSSTLKMLSRSTTNSPHGAEFNFRKVKDGKTSRKSNTCNPENRPEITDDDIVIGRPRDKRNRKSRARPVSAFVYAQNFSPVNAQFSQDDVLDYSMASRSPFSVPSSYHREVSYIPKEMHIKLSMNKASNSKYKHLVSPPASDAWSPMSAKSIQTLSPPKQEPTPKEKDLEECLAIFDGNLIDSSALSASESPIFSFFKKPIAIFFSDYEPIHKNVFSDSYTRFFELASKHSDDACFIYVPISHSSKIALGLIASTKILTISDETCGSTLKEPNTTILDLIYKYQVRSTPNVVVLDRSDRSSVLANTCDITGLDMSQIISKNDRLSWIKNIIWK</sequence>
<feature type="compositionally biased region" description="Low complexity" evidence="1">
    <location>
        <begin position="84"/>
        <end position="100"/>
    </location>
</feature>
<comment type="caution">
    <text evidence="2">The sequence shown here is derived from an EMBL/GenBank/DDBJ whole genome shotgun (WGS) entry which is preliminary data.</text>
</comment>
<reference evidence="2 3" key="1">
    <citation type="journal article" date="2016" name="Mol. Biol. Evol.">
        <title>Genome-Wide Survey of Gut Fungi (Harpellales) Reveals the First Horizontally Transferred Ubiquitin Gene from a Mosquito Host.</title>
        <authorList>
            <person name="Wang Y."/>
            <person name="White M.M."/>
            <person name="Kvist S."/>
            <person name="Moncalvo J.M."/>
        </authorList>
    </citation>
    <scope>NUCLEOTIDE SEQUENCE [LARGE SCALE GENOMIC DNA]</scope>
    <source>
        <strain evidence="2 3">ALG-7-W6</strain>
    </source>
</reference>
<feature type="region of interest" description="Disordered" evidence="1">
    <location>
        <begin position="317"/>
        <end position="343"/>
    </location>
</feature>
<feature type="compositionally biased region" description="Polar residues" evidence="1">
    <location>
        <begin position="101"/>
        <end position="112"/>
    </location>
</feature>
<evidence type="ECO:0000313" key="2">
    <source>
        <dbReference type="EMBL" id="OLY78245.1"/>
    </source>
</evidence>
<accession>A0A1R0GMX3</accession>
<protein>
    <submittedName>
        <fullName evidence="2">Uncharacterized protein</fullName>
    </submittedName>
</protein>
<dbReference type="Proteomes" id="UP000187455">
    <property type="component" value="Unassembled WGS sequence"/>
</dbReference>